<feature type="region of interest" description="Disordered" evidence="11">
    <location>
        <begin position="243"/>
        <end position="405"/>
    </location>
</feature>
<evidence type="ECO:0000313" key="13">
    <source>
        <dbReference type="RefSeq" id="XP_029297881.1"/>
    </source>
</evidence>
<sequence>MVKKMDDTLSEENGQKLPEHKEKEEEMDVTMTTQLENLIVTPADVDTSSNTGHPEGHPEEPAATLSLDSVCMTEDCEAEDSEDSDSSSSSSSSSPSAPVVGDDDDDEGFSQPAPIKTRDEVLLEELPAVEEVSVSLPEDAELQPVGTVSSIIQQLVIIQSLKDTPPLTDDSIIFRSDRMAVGKVFEVFGPVSSPLYILRFSSVEQISSKGLTEGLTVYYTPAMKEYTNYILTQQLKVLKGSDASWKNDQEPPAEALDYSDDEKEQHAKRKGKNARKKRANNQADNPAHVTQNTLLQQRNVRGFPPRHAGAPPMHQNPRNQQPQFSHTATPHIHRHTHGPPMYLPPPCSYPPPPPNFYPPPNYPLYPPPPPSFFNPSFSSPRWSPNSIHFSDLPPPPPPPLHPPPQ</sequence>
<dbReference type="InterPro" id="IPR040309">
    <property type="entry name" value="Naf1"/>
</dbReference>
<keyword evidence="6" id="KW-0597">Phosphoprotein</keyword>
<dbReference type="GO" id="GO:0003723">
    <property type="term" value="F:RNA binding"/>
    <property type="evidence" value="ECO:0007669"/>
    <property type="project" value="UniProtKB-KW"/>
</dbReference>
<dbReference type="PANTHER" id="PTHR31633:SF1">
    <property type="entry name" value="H_ACA RIBONUCLEOPROTEIN COMPLEX NON-CORE SUBUNIT NAF1"/>
    <property type="match status" value="1"/>
</dbReference>
<evidence type="ECO:0000256" key="9">
    <source>
        <dbReference type="ARBA" id="ARBA00057529"/>
    </source>
</evidence>
<dbReference type="InterPro" id="IPR007504">
    <property type="entry name" value="H/ACA_rnp_Gar1/Naf1"/>
</dbReference>
<feature type="compositionally biased region" description="Low complexity" evidence="11">
    <location>
        <begin position="373"/>
        <end position="386"/>
    </location>
</feature>
<accession>A0A6J2QJS3</accession>
<dbReference type="InterPro" id="IPR038664">
    <property type="entry name" value="Gar1/Naf1_Cbf5-bd_sf"/>
</dbReference>
<dbReference type="CTD" id="92345"/>
<dbReference type="InParanoid" id="A0A6J2QJS3"/>
<feature type="compositionally biased region" description="Polar residues" evidence="11">
    <location>
        <begin position="316"/>
        <end position="328"/>
    </location>
</feature>
<dbReference type="GO" id="GO:0001522">
    <property type="term" value="P:pseudouridine synthesis"/>
    <property type="evidence" value="ECO:0007669"/>
    <property type="project" value="InterPro"/>
</dbReference>
<evidence type="ECO:0000256" key="11">
    <source>
        <dbReference type="SAM" id="MobiDB-lite"/>
    </source>
</evidence>
<feature type="compositionally biased region" description="Basic residues" evidence="11">
    <location>
        <begin position="266"/>
        <end position="279"/>
    </location>
</feature>
<evidence type="ECO:0000256" key="5">
    <source>
        <dbReference type="ARBA" id="ARBA00022552"/>
    </source>
</evidence>
<comment type="similarity">
    <text evidence="2">Belongs to the NAF1 family.</text>
</comment>
<dbReference type="AlphaFoldDB" id="A0A6J2QJS3"/>
<evidence type="ECO:0000256" key="1">
    <source>
        <dbReference type="ARBA" id="ARBA00004123"/>
    </source>
</evidence>
<evidence type="ECO:0000256" key="3">
    <source>
        <dbReference type="ARBA" id="ARBA00021438"/>
    </source>
</evidence>
<dbReference type="Pfam" id="PF04410">
    <property type="entry name" value="Gar1"/>
    <property type="match status" value="1"/>
</dbReference>
<protein>
    <recommendedName>
        <fullName evidence="3">H/ACA ribonucleoprotein complex non-core subunit NAF1</fullName>
    </recommendedName>
</protein>
<dbReference type="GO" id="GO:0006364">
    <property type="term" value="P:rRNA processing"/>
    <property type="evidence" value="ECO:0007669"/>
    <property type="project" value="UniProtKB-KW"/>
</dbReference>
<organism evidence="12 13">
    <name type="scientific">Cottoperca gobio</name>
    <name type="common">Frogmouth</name>
    <name type="synonym">Aphritis gobio</name>
    <dbReference type="NCBI Taxonomy" id="56716"/>
    <lineage>
        <taxon>Eukaryota</taxon>
        <taxon>Metazoa</taxon>
        <taxon>Chordata</taxon>
        <taxon>Craniata</taxon>
        <taxon>Vertebrata</taxon>
        <taxon>Euteleostomi</taxon>
        <taxon>Actinopterygii</taxon>
        <taxon>Neopterygii</taxon>
        <taxon>Teleostei</taxon>
        <taxon>Neoteleostei</taxon>
        <taxon>Acanthomorphata</taxon>
        <taxon>Eupercaria</taxon>
        <taxon>Perciformes</taxon>
        <taxon>Notothenioidei</taxon>
        <taxon>Bovichtidae</taxon>
        <taxon>Cottoperca</taxon>
    </lineage>
</organism>
<evidence type="ECO:0000256" key="8">
    <source>
        <dbReference type="ARBA" id="ARBA00023242"/>
    </source>
</evidence>
<evidence type="ECO:0000256" key="4">
    <source>
        <dbReference type="ARBA" id="ARBA00022517"/>
    </source>
</evidence>
<keyword evidence="8" id="KW-0539">Nucleus</keyword>
<name>A0A6J2QJS3_COTGO</name>
<evidence type="ECO:0000256" key="6">
    <source>
        <dbReference type="ARBA" id="ARBA00022553"/>
    </source>
</evidence>
<dbReference type="Gene3D" id="2.40.10.230">
    <property type="entry name" value="Probable tRNA pseudouridine synthase domain"/>
    <property type="match status" value="1"/>
</dbReference>
<dbReference type="FunFam" id="2.40.10.230:FF:000002">
    <property type="entry name" value="H/ACA ribonucleoprotein complex non-core subunit NAF1"/>
    <property type="match status" value="1"/>
</dbReference>
<evidence type="ECO:0000256" key="2">
    <source>
        <dbReference type="ARBA" id="ARBA00009801"/>
    </source>
</evidence>
<proteinExistence type="inferred from homology"/>
<comment type="function">
    <text evidence="9">RNA-binding protein required for the maturation of box H/ACA snoRNPs complex and ribosome biogenesis. During assembly of the H/ACA snoRNPs complex, it associates with the complex and disappears during maturation of the complex and is replaced by NOLA1/GAR1 to yield mature H/ACA snoRNPs complex. Probably competes with NOLA1/GAR1 for binding with DKC1/NOLA4.</text>
</comment>
<gene>
    <name evidence="13" type="primary">naf1</name>
</gene>
<feature type="region of interest" description="Disordered" evidence="11">
    <location>
        <begin position="1"/>
        <end position="120"/>
    </location>
</feature>
<keyword evidence="5" id="KW-0698">rRNA processing</keyword>
<evidence type="ECO:0000256" key="10">
    <source>
        <dbReference type="ARBA" id="ARBA00063185"/>
    </source>
</evidence>
<dbReference type="GO" id="GO:0005634">
    <property type="term" value="C:nucleus"/>
    <property type="evidence" value="ECO:0007669"/>
    <property type="project" value="UniProtKB-SubCell"/>
</dbReference>
<dbReference type="SUPFAM" id="SSF50447">
    <property type="entry name" value="Translation proteins"/>
    <property type="match status" value="1"/>
</dbReference>
<feature type="compositionally biased region" description="Pro residues" evidence="11">
    <location>
        <begin position="341"/>
        <end position="372"/>
    </location>
</feature>
<dbReference type="RefSeq" id="XP_029297881.1">
    <property type="nucleotide sequence ID" value="XM_029442021.1"/>
</dbReference>
<dbReference type="GeneID" id="115014897"/>
<comment type="subunit">
    <text evidence="10">During assembly of the complex, component of the small nucleolar ribonucleoprotein particles containing H/ACA-type snoRNAs (H/ACA snoRNPs) which contains NOLA2/NHP2, NOLA3/NOP10, NAF1 and DKC1/NOLA4. Interacts directly with DKC1/NOLA4.</text>
</comment>
<keyword evidence="7" id="KW-0694">RNA-binding</keyword>
<evidence type="ECO:0000256" key="7">
    <source>
        <dbReference type="ARBA" id="ARBA00022884"/>
    </source>
</evidence>
<comment type="subcellular location">
    <subcellularLocation>
        <location evidence="1">Nucleus</location>
    </subcellularLocation>
</comment>
<dbReference type="InterPro" id="IPR009000">
    <property type="entry name" value="Transl_B-barrel_sf"/>
</dbReference>
<dbReference type="Proteomes" id="UP000504630">
    <property type="component" value="Chromosome 1"/>
</dbReference>
<dbReference type="GO" id="GO:0043489">
    <property type="term" value="P:RNA stabilization"/>
    <property type="evidence" value="ECO:0007669"/>
    <property type="project" value="UniProtKB-ARBA"/>
</dbReference>
<feature type="compositionally biased region" description="Low complexity" evidence="11">
    <location>
        <begin position="86"/>
        <end position="100"/>
    </location>
</feature>
<evidence type="ECO:0000313" key="12">
    <source>
        <dbReference type="Proteomes" id="UP000504630"/>
    </source>
</evidence>
<dbReference type="GO" id="GO:0000493">
    <property type="term" value="P:box H/ACA snoRNP assembly"/>
    <property type="evidence" value="ECO:0007669"/>
    <property type="project" value="InterPro"/>
</dbReference>
<feature type="compositionally biased region" description="Acidic residues" evidence="11">
    <location>
        <begin position="74"/>
        <end position="85"/>
    </location>
</feature>
<keyword evidence="4" id="KW-0690">Ribosome biogenesis</keyword>
<dbReference type="OrthoDB" id="21550at2759"/>
<dbReference type="KEGG" id="cgob:115014897"/>
<feature type="compositionally biased region" description="Polar residues" evidence="11">
    <location>
        <begin position="282"/>
        <end position="299"/>
    </location>
</feature>
<feature type="compositionally biased region" description="Pro residues" evidence="11">
    <location>
        <begin position="392"/>
        <end position="405"/>
    </location>
</feature>
<keyword evidence="13" id="KW-0687">Ribonucleoprotein</keyword>
<keyword evidence="12" id="KW-1185">Reference proteome</keyword>
<dbReference type="GO" id="GO:0005732">
    <property type="term" value="C:sno(s)RNA-containing ribonucleoprotein complex"/>
    <property type="evidence" value="ECO:0007669"/>
    <property type="project" value="InterPro"/>
</dbReference>
<feature type="compositionally biased region" description="Basic and acidic residues" evidence="11">
    <location>
        <begin position="1"/>
        <end position="24"/>
    </location>
</feature>
<reference evidence="13" key="1">
    <citation type="submission" date="2025-08" db="UniProtKB">
        <authorList>
            <consortium name="RefSeq"/>
        </authorList>
    </citation>
    <scope>IDENTIFICATION</scope>
</reference>
<dbReference type="PANTHER" id="PTHR31633">
    <property type="entry name" value="H/ACA RIBONUCLEOPROTEIN COMPLEX NON-CORE SUBUNIT NAF1"/>
    <property type="match status" value="1"/>
</dbReference>